<sequence length="185" mass="20431">MAAPDSKTIRDLTGTWIVNRSLSNDLSDTLAMQGLSWITRKVLTTGGIKLVINQSPLLLEKAGSSPVSTLHQEQTVTPGNFKSEDVYVLDGVERDQKTQVFGALVTNVKFVPIDEARDDNVSQRLRESGVTEVIEEFSSSKKAGWSTLTTWALEEVDSQRRFTQSSTTEKNGKSVTVRLVYDYSG</sequence>
<name>A0ACC3ZF29_COLTU</name>
<protein>
    <submittedName>
        <fullName evidence="1">Uncharacterized protein</fullName>
    </submittedName>
</protein>
<organism evidence="1 2">
    <name type="scientific">Colletotrichum truncatum</name>
    <name type="common">Anthracnose fungus</name>
    <name type="synonym">Colletotrichum capsici</name>
    <dbReference type="NCBI Taxonomy" id="5467"/>
    <lineage>
        <taxon>Eukaryota</taxon>
        <taxon>Fungi</taxon>
        <taxon>Dikarya</taxon>
        <taxon>Ascomycota</taxon>
        <taxon>Pezizomycotina</taxon>
        <taxon>Sordariomycetes</taxon>
        <taxon>Hypocreomycetidae</taxon>
        <taxon>Glomerellales</taxon>
        <taxon>Glomerellaceae</taxon>
        <taxon>Colletotrichum</taxon>
        <taxon>Colletotrichum truncatum species complex</taxon>
    </lineage>
</organism>
<proteinExistence type="predicted"/>
<reference evidence="1 2" key="1">
    <citation type="journal article" date="2020" name="Phytopathology">
        <title>Genome Sequence Resources of Colletotrichum truncatum, C. plurivorum, C. musicola, and C. sojae: Four Species Pathogenic to Soybean (Glycine max).</title>
        <authorList>
            <person name="Rogerio F."/>
            <person name="Boufleur T.R."/>
            <person name="Ciampi-Guillardi M."/>
            <person name="Sukno S.A."/>
            <person name="Thon M.R."/>
            <person name="Massola Junior N.S."/>
            <person name="Baroncelli R."/>
        </authorList>
    </citation>
    <scope>NUCLEOTIDE SEQUENCE [LARGE SCALE GENOMIC DNA]</scope>
    <source>
        <strain evidence="1 2">CMES1059</strain>
    </source>
</reference>
<gene>
    <name evidence="1" type="ORF">CTRU02_200634</name>
</gene>
<dbReference type="Proteomes" id="UP000805649">
    <property type="component" value="Unassembled WGS sequence"/>
</dbReference>
<keyword evidence="2" id="KW-1185">Reference proteome</keyword>
<accession>A0ACC3ZF29</accession>
<evidence type="ECO:0000313" key="2">
    <source>
        <dbReference type="Proteomes" id="UP000805649"/>
    </source>
</evidence>
<comment type="caution">
    <text evidence="1">The sequence shown here is derived from an EMBL/GenBank/DDBJ whole genome shotgun (WGS) entry which is preliminary data.</text>
</comment>
<evidence type="ECO:0000313" key="1">
    <source>
        <dbReference type="EMBL" id="KAL0942748.1"/>
    </source>
</evidence>
<dbReference type="EMBL" id="VUJX02000001">
    <property type="protein sequence ID" value="KAL0942748.1"/>
    <property type="molecule type" value="Genomic_DNA"/>
</dbReference>